<protein>
    <submittedName>
        <fullName evidence="1">Uncharacterized protein</fullName>
    </submittedName>
</protein>
<sequence>MQIHQGTREAIHARNNELIPLTQIPQNLLQLGTVTSRATDLLFVNLRRPRRTELGKLAIQVLLQRTHAGVTDFLPHNNVLMFVQL</sequence>
<dbReference type="HOGENOM" id="CLU_2507080_0_0_11"/>
<reference evidence="1 2" key="1">
    <citation type="submission" date="2014-08" db="EMBL/GenBank/DDBJ databases">
        <title>Complete genome sequence of Corynebacterium ureicelerivorans DSM 45051, a lipophilic and urea-splitting isolate from a blood culture of a septicaemia patient.</title>
        <authorList>
            <person name="Tippelt A."/>
            <person name="Albersmeier A."/>
            <person name="Brinkrolf K."/>
            <person name="Ruckert C."/>
            <person name="Tauch A."/>
        </authorList>
    </citation>
    <scope>NUCLEOTIDE SEQUENCE [LARGE SCALE GENOMIC DNA]</scope>
    <source>
        <strain evidence="1 2">IMMIB RIV-2301</strain>
    </source>
</reference>
<evidence type="ECO:0000313" key="1">
    <source>
        <dbReference type="EMBL" id="AIL97720.1"/>
    </source>
</evidence>
<dbReference type="Proteomes" id="UP000028939">
    <property type="component" value="Chromosome"/>
</dbReference>
<gene>
    <name evidence="1" type="ORF">CUREI_11010</name>
</gene>
<keyword evidence="2" id="KW-1185">Reference proteome</keyword>
<dbReference type="AlphaFoldDB" id="A0A077HMZ6"/>
<accession>A0A077HMZ6</accession>
<name>A0A077HMZ6_9CORY</name>
<evidence type="ECO:0000313" key="2">
    <source>
        <dbReference type="Proteomes" id="UP000028939"/>
    </source>
</evidence>
<dbReference type="KEGG" id="cuv:CUREI_11010"/>
<proteinExistence type="predicted"/>
<organism evidence="1 2">
    <name type="scientific">Corynebacterium ureicelerivorans</name>
    <dbReference type="NCBI Taxonomy" id="401472"/>
    <lineage>
        <taxon>Bacteria</taxon>
        <taxon>Bacillati</taxon>
        <taxon>Actinomycetota</taxon>
        <taxon>Actinomycetes</taxon>
        <taxon>Mycobacteriales</taxon>
        <taxon>Corynebacteriaceae</taxon>
        <taxon>Corynebacterium</taxon>
    </lineage>
</organism>
<dbReference type="EMBL" id="CP009215">
    <property type="protein sequence ID" value="AIL97720.1"/>
    <property type="molecule type" value="Genomic_DNA"/>
</dbReference>